<dbReference type="InterPro" id="IPR000515">
    <property type="entry name" value="MetI-like"/>
</dbReference>
<comment type="caution">
    <text evidence="10">Lacks conserved residue(s) required for the propagation of feature annotation.</text>
</comment>
<evidence type="ECO:0000256" key="1">
    <source>
        <dbReference type="ARBA" id="ARBA00004651"/>
    </source>
</evidence>
<comment type="similarity">
    <text evidence="2 10">Belongs to the binding-protein-dependent transport system permease family. CysTW subfamily.</text>
</comment>
<dbReference type="EMBL" id="LDZY01000001">
    <property type="protein sequence ID" value="KLU68006.1"/>
    <property type="molecule type" value="Genomic_DNA"/>
</dbReference>
<keyword evidence="4 10" id="KW-1003">Cell membrane</keyword>
<keyword evidence="7 9" id="KW-1133">Transmembrane helix</keyword>
<evidence type="ECO:0000259" key="11">
    <source>
        <dbReference type="PROSITE" id="PS50928"/>
    </source>
</evidence>
<dbReference type="Pfam" id="PF00528">
    <property type="entry name" value="BPD_transp_1"/>
    <property type="match status" value="1"/>
</dbReference>
<dbReference type="InterPro" id="IPR011864">
    <property type="entry name" value="Phosphate_PstC"/>
</dbReference>
<dbReference type="GO" id="GO:0005315">
    <property type="term" value="F:phosphate transmembrane transporter activity"/>
    <property type="evidence" value="ECO:0007669"/>
    <property type="project" value="InterPro"/>
</dbReference>
<proteinExistence type="inferred from homology"/>
<comment type="caution">
    <text evidence="12">The sequence shown here is derived from an EMBL/GenBank/DDBJ whole genome shotgun (WGS) entry which is preliminary data.</text>
</comment>
<dbReference type="InterPro" id="IPR035906">
    <property type="entry name" value="MetI-like_sf"/>
</dbReference>
<evidence type="ECO:0000256" key="4">
    <source>
        <dbReference type="ARBA" id="ARBA00022475"/>
    </source>
</evidence>
<protein>
    <recommendedName>
        <fullName evidence="10">Phosphate transport system permease protein</fullName>
    </recommendedName>
</protein>
<dbReference type="SUPFAM" id="SSF161098">
    <property type="entry name" value="MetI-like"/>
    <property type="match status" value="1"/>
</dbReference>
<evidence type="ECO:0000313" key="12">
    <source>
        <dbReference type="EMBL" id="KLU68006.1"/>
    </source>
</evidence>
<feature type="transmembrane region" description="Helical" evidence="9">
    <location>
        <begin position="72"/>
        <end position="98"/>
    </location>
</feature>
<evidence type="ECO:0000256" key="9">
    <source>
        <dbReference type="RuleBase" id="RU363032"/>
    </source>
</evidence>
<comment type="subcellular location">
    <subcellularLocation>
        <location evidence="1 9">Cell membrane</location>
        <topology evidence="1 9">Multi-pass membrane protein</topology>
    </subcellularLocation>
</comment>
<gene>
    <name evidence="12" type="primary">pstC</name>
    <name evidence="12" type="ORF">DEAC_c04150</name>
</gene>
<keyword evidence="13" id="KW-1185">Reference proteome</keyword>
<dbReference type="CDD" id="cd06261">
    <property type="entry name" value="TM_PBP2"/>
    <property type="match status" value="1"/>
</dbReference>
<evidence type="ECO:0000256" key="3">
    <source>
        <dbReference type="ARBA" id="ARBA00022448"/>
    </source>
</evidence>
<feature type="transmembrane region" description="Helical" evidence="9">
    <location>
        <begin position="16"/>
        <end position="37"/>
    </location>
</feature>
<dbReference type="RefSeq" id="WP_083995810.1">
    <property type="nucleotide sequence ID" value="NZ_LDZY01000001.1"/>
</dbReference>
<keyword evidence="6 9" id="KW-0812">Transmembrane</keyword>
<name>A0A0J1ITN6_9FIRM</name>
<dbReference type="PANTHER" id="PTHR30425:SF1">
    <property type="entry name" value="PHOSPHATE TRANSPORT SYSTEM PERMEASE PROTEIN PSTC"/>
    <property type="match status" value="1"/>
</dbReference>
<evidence type="ECO:0000313" key="13">
    <source>
        <dbReference type="Proteomes" id="UP000036356"/>
    </source>
</evidence>
<feature type="domain" description="ABC transmembrane type-1" evidence="11">
    <location>
        <begin position="73"/>
        <end position="298"/>
    </location>
</feature>
<feature type="transmembrane region" description="Helical" evidence="9">
    <location>
        <begin position="275"/>
        <end position="298"/>
    </location>
</feature>
<dbReference type="NCBIfam" id="TIGR02138">
    <property type="entry name" value="phosphate_pstC"/>
    <property type="match status" value="1"/>
</dbReference>
<keyword evidence="8 9" id="KW-0472">Membrane</keyword>
<dbReference type="STRING" id="476652.DEAC_c04150"/>
<evidence type="ECO:0000256" key="2">
    <source>
        <dbReference type="ARBA" id="ARBA00007069"/>
    </source>
</evidence>
<dbReference type="GO" id="GO:0005886">
    <property type="term" value="C:plasma membrane"/>
    <property type="evidence" value="ECO:0007669"/>
    <property type="project" value="UniProtKB-SubCell"/>
</dbReference>
<dbReference type="Gene3D" id="1.10.3720.10">
    <property type="entry name" value="MetI-like"/>
    <property type="match status" value="1"/>
</dbReference>
<sequence>MSTDNNRLYESMGDKVLRYVTLLMAILVVILMIWIGWQMFSSSQESIQHFGWAFITSRVWDPVHHIFGALPFIYGTIVTSVVALIIAAPIGISVAIFLNEMAPSTIRKVVAFLVELLAAIPSVVYGLWGIFVLAPVLRQSVEPWLTKWFGFIPWFKGAPVGFDMFGGGIILAIMILPTITSISREVMAAVPTAHREAALALGATKWEMIRLSVLSYSKSGILGSIMLGLGRALGETMAVTMVIGNMPKISSSLFSSAYSMAAVIANEFTEATYSLYLSSCIEIGLILFGITLLLNIFARLLVWSVARGPKGGHLV</sequence>
<accession>A0A0J1ITN6</accession>
<dbReference type="GO" id="GO:0006817">
    <property type="term" value="P:phosphate ion transport"/>
    <property type="evidence" value="ECO:0007669"/>
    <property type="project" value="UniProtKB-KW"/>
</dbReference>
<comment type="function">
    <text evidence="10">Part of the binding-protein-dependent transport system for phosphate; probably responsible for the translocation of the substrate across the membrane.</text>
</comment>
<dbReference type="PATRIC" id="fig|476652.3.peg.416"/>
<evidence type="ECO:0000256" key="10">
    <source>
        <dbReference type="RuleBase" id="RU363054"/>
    </source>
</evidence>
<dbReference type="PROSITE" id="PS50928">
    <property type="entry name" value="ABC_TM1"/>
    <property type="match status" value="1"/>
</dbReference>
<organism evidence="12 13">
    <name type="scientific">Desulfosporosinus acididurans</name>
    <dbReference type="NCBI Taxonomy" id="476652"/>
    <lineage>
        <taxon>Bacteria</taxon>
        <taxon>Bacillati</taxon>
        <taxon>Bacillota</taxon>
        <taxon>Clostridia</taxon>
        <taxon>Eubacteriales</taxon>
        <taxon>Desulfitobacteriaceae</taxon>
        <taxon>Desulfosporosinus</taxon>
    </lineage>
</organism>
<keyword evidence="3 9" id="KW-0813">Transport</keyword>
<dbReference type="AlphaFoldDB" id="A0A0J1ITN6"/>
<dbReference type="Proteomes" id="UP000036356">
    <property type="component" value="Unassembled WGS sequence"/>
</dbReference>
<feature type="transmembrane region" description="Helical" evidence="9">
    <location>
        <begin position="157"/>
        <end position="179"/>
    </location>
</feature>
<evidence type="ECO:0000256" key="6">
    <source>
        <dbReference type="ARBA" id="ARBA00022692"/>
    </source>
</evidence>
<feature type="transmembrane region" description="Helical" evidence="9">
    <location>
        <begin position="110"/>
        <end position="137"/>
    </location>
</feature>
<keyword evidence="5 10" id="KW-0592">Phosphate transport</keyword>
<evidence type="ECO:0000256" key="7">
    <source>
        <dbReference type="ARBA" id="ARBA00022989"/>
    </source>
</evidence>
<dbReference type="PANTHER" id="PTHR30425">
    <property type="entry name" value="PHOSPHATE TRANSPORT SYSTEM PERMEASE PROTEIN PST"/>
    <property type="match status" value="1"/>
</dbReference>
<evidence type="ECO:0000256" key="5">
    <source>
        <dbReference type="ARBA" id="ARBA00022592"/>
    </source>
</evidence>
<dbReference type="InterPro" id="IPR051124">
    <property type="entry name" value="Phosphate_Transport_Permease"/>
</dbReference>
<evidence type="ECO:0000256" key="8">
    <source>
        <dbReference type="ARBA" id="ARBA00023136"/>
    </source>
</evidence>
<reference evidence="12 13" key="1">
    <citation type="submission" date="2015-06" db="EMBL/GenBank/DDBJ databases">
        <title>Draft genome of the moderately acidophilic sulfate reducer Candidatus Desulfosporosinus acididurans strain M1.</title>
        <authorList>
            <person name="Poehlein A."/>
            <person name="Petzsch P."/>
            <person name="Johnson B.D."/>
            <person name="Schloemann M."/>
            <person name="Daniel R."/>
            <person name="Muehling M."/>
        </authorList>
    </citation>
    <scope>NUCLEOTIDE SEQUENCE [LARGE SCALE GENOMIC DNA]</scope>
    <source>
        <strain evidence="12 13">M1</strain>
    </source>
</reference>